<feature type="domain" description="GIY-YIG" evidence="1">
    <location>
        <begin position="1"/>
        <end position="78"/>
    </location>
</feature>
<dbReference type="Proteomes" id="UP000279600">
    <property type="component" value="Chromosome"/>
</dbReference>
<dbReference type="InterPro" id="IPR000305">
    <property type="entry name" value="GIY-YIG_endonuc"/>
</dbReference>
<dbReference type="SUPFAM" id="SSF82771">
    <property type="entry name" value="GIY-YIG endonuclease"/>
    <property type="match status" value="1"/>
</dbReference>
<proteinExistence type="predicted"/>
<sequence length="83" mass="9648">MYSVYAISSVEKNYIYVGMSCEVEKRIAVHNSGNNKTIAPYAPYDVLMVEKVGIERQAARIREKYWKSGTGKRQLRNLRDKKF</sequence>
<name>A0A3S9N144_9FLAO</name>
<dbReference type="AlphaFoldDB" id="A0A3S9N144"/>
<protein>
    <submittedName>
        <fullName evidence="2">GIY-YIG nuclease family protein</fullName>
    </submittedName>
</protein>
<evidence type="ECO:0000313" key="2">
    <source>
        <dbReference type="EMBL" id="AZQ45127.1"/>
    </source>
</evidence>
<dbReference type="Pfam" id="PF01541">
    <property type="entry name" value="GIY-YIG"/>
    <property type="match status" value="1"/>
</dbReference>
<evidence type="ECO:0000259" key="1">
    <source>
        <dbReference type="PROSITE" id="PS50164"/>
    </source>
</evidence>
<evidence type="ECO:0000313" key="3">
    <source>
        <dbReference type="Proteomes" id="UP000279600"/>
    </source>
</evidence>
<dbReference type="PROSITE" id="PS50164">
    <property type="entry name" value="GIY_YIG"/>
    <property type="match status" value="1"/>
</dbReference>
<dbReference type="KEGG" id="noj:EJ995_00820"/>
<gene>
    <name evidence="2" type="ORF">EJ995_00820</name>
</gene>
<accession>A0A3S9N144</accession>
<dbReference type="InterPro" id="IPR035901">
    <property type="entry name" value="GIY-YIG_endonuc_sf"/>
</dbReference>
<organism evidence="2 3">
    <name type="scientific">Nonlabens ponticola</name>
    <dbReference type="NCBI Taxonomy" id="2496866"/>
    <lineage>
        <taxon>Bacteria</taxon>
        <taxon>Pseudomonadati</taxon>
        <taxon>Bacteroidota</taxon>
        <taxon>Flavobacteriia</taxon>
        <taxon>Flavobacteriales</taxon>
        <taxon>Flavobacteriaceae</taxon>
        <taxon>Nonlabens</taxon>
    </lineage>
</organism>
<keyword evidence="3" id="KW-1185">Reference proteome</keyword>
<dbReference type="Gene3D" id="3.40.1440.10">
    <property type="entry name" value="GIY-YIG endonuclease"/>
    <property type="match status" value="1"/>
</dbReference>
<dbReference type="EMBL" id="CP034549">
    <property type="protein sequence ID" value="AZQ45127.1"/>
    <property type="molecule type" value="Genomic_DNA"/>
</dbReference>
<reference evidence="2 3" key="1">
    <citation type="submission" date="2018-12" db="EMBL/GenBank/DDBJ databases">
        <title>Complete genome of Nonlabens sp. MJ115.</title>
        <authorList>
            <person name="Choi H.S."/>
            <person name="Jung J."/>
        </authorList>
    </citation>
    <scope>NUCLEOTIDE SEQUENCE [LARGE SCALE GENOMIC DNA]</scope>
    <source>
        <strain evidence="2 3">MJ115</strain>
    </source>
</reference>
<dbReference type="OrthoDB" id="1495241at2"/>